<dbReference type="PATRIC" id="fig|1938.3.peg.7488"/>
<protein>
    <recommendedName>
        <fullName evidence="4">Lipoprotein</fullName>
    </recommendedName>
</protein>
<evidence type="ECO:0000313" key="3">
    <source>
        <dbReference type="Proteomes" id="UP000037432"/>
    </source>
</evidence>
<sequence length="241" mass="26454">MRRAVIPAVAAAMVLMSGCGEDGPGCGWENRPKSFPIEGEKRPVRIRPSEEHPGLGGREVTAALPARPDRDAGPTAQALYDLQEKTLDMVGELGEIEPGRCEGGELALDVGDTTRCTVTYEDVEVPWQVKITNAVPQGLGEPYGIDYQYTARPLRTVVLAQEVYDWFAWEAGKNGPDSLSAPREPRCDRLPKIFTAEPGRDTGYHCQSLSWSCTNGDYDFEWRDVPIRVDEEGEVRVGGSS</sequence>
<dbReference type="RefSeq" id="WP_063776939.1">
    <property type="nucleotide sequence ID" value="NZ_LFNT01000063.1"/>
</dbReference>
<evidence type="ECO:0000256" key="1">
    <source>
        <dbReference type="SAM" id="MobiDB-lite"/>
    </source>
</evidence>
<evidence type="ECO:0008006" key="4">
    <source>
        <dbReference type="Google" id="ProtNLM"/>
    </source>
</evidence>
<dbReference type="Proteomes" id="UP000037432">
    <property type="component" value="Unassembled WGS sequence"/>
</dbReference>
<dbReference type="AlphaFoldDB" id="A0A0J8BUE4"/>
<dbReference type="EMBL" id="LFNT01000063">
    <property type="protein sequence ID" value="KMS69210.1"/>
    <property type="molecule type" value="Genomic_DNA"/>
</dbReference>
<dbReference type="PROSITE" id="PS51257">
    <property type="entry name" value="PROKAR_LIPOPROTEIN"/>
    <property type="match status" value="1"/>
</dbReference>
<reference evidence="2 3" key="1">
    <citation type="submission" date="2015-06" db="EMBL/GenBank/DDBJ databases">
        <authorList>
            <person name="Ju K.-S."/>
            <person name="Doroghazi J.R."/>
            <person name="Metcalf W.W."/>
        </authorList>
    </citation>
    <scope>NUCLEOTIDE SEQUENCE [LARGE SCALE GENOMIC DNA]</scope>
    <source>
        <strain evidence="2 3">NRRL 3414</strain>
    </source>
</reference>
<comment type="caution">
    <text evidence="2">The sequence shown here is derived from an EMBL/GenBank/DDBJ whole genome shotgun (WGS) entry which is preliminary data.</text>
</comment>
<evidence type="ECO:0000313" key="2">
    <source>
        <dbReference type="EMBL" id="KMS69210.1"/>
    </source>
</evidence>
<gene>
    <name evidence="2" type="ORF">ACM01_35910</name>
</gene>
<dbReference type="OrthoDB" id="3539849at2"/>
<proteinExistence type="predicted"/>
<organism evidence="2 3">
    <name type="scientific">Streptomyces viridochromogenes</name>
    <dbReference type="NCBI Taxonomy" id="1938"/>
    <lineage>
        <taxon>Bacteria</taxon>
        <taxon>Bacillati</taxon>
        <taxon>Actinomycetota</taxon>
        <taxon>Actinomycetes</taxon>
        <taxon>Kitasatosporales</taxon>
        <taxon>Streptomycetaceae</taxon>
        <taxon>Streptomyces</taxon>
    </lineage>
</organism>
<feature type="region of interest" description="Disordered" evidence="1">
    <location>
        <begin position="47"/>
        <end position="74"/>
    </location>
</feature>
<name>A0A0J8BUE4_STRVR</name>
<accession>A0A0J8BUE4</accession>